<keyword evidence="3" id="KW-1185">Reference proteome</keyword>
<reference evidence="2 3" key="1">
    <citation type="submission" date="2017-05" db="EMBL/GenBank/DDBJ databases">
        <title>The Genome Sequence of Enterococcus sp. 8G7_MSG3316.</title>
        <authorList>
            <consortium name="The Broad Institute Genomics Platform"/>
            <consortium name="The Broad Institute Genomic Center for Infectious Diseases"/>
            <person name="Earl A."/>
            <person name="Manson A."/>
            <person name="Schwartman J."/>
            <person name="Gilmore M."/>
            <person name="Abouelleil A."/>
            <person name="Cao P."/>
            <person name="Chapman S."/>
            <person name="Cusick C."/>
            <person name="Shea T."/>
            <person name="Young S."/>
            <person name="Neafsey D."/>
            <person name="Nusbaum C."/>
            <person name="Birren B."/>
        </authorList>
    </citation>
    <scope>NUCLEOTIDE SEQUENCE [LARGE SCALE GENOMIC DNA]</scope>
    <source>
        <strain evidence="2 3">8G7_MSG3316</strain>
    </source>
</reference>
<comment type="caution">
    <text evidence="2">The sequence shown here is derived from an EMBL/GenBank/DDBJ whole genome shotgun (WGS) entry which is preliminary data.</text>
</comment>
<dbReference type="EMBL" id="NGKU01000001">
    <property type="protein sequence ID" value="OTN75167.1"/>
    <property type="molecule type" value="Genomic_DNA"/>
</dbReference>
<accession>A0A242A2A2</accession>
<dbReference type="PANTHER" id="PTHR15020:SF50">
    <property type="entry name" value="UPF0659 PROTEIN YMR090W"/>
    <property type="match status" value="1"/>
</dbReference>
<feature type="domain" description="NAD(P)-binding" evidence="1">
    <location>
        <begin position="7"/>
        <end position="192"/>
    </location>
</feature>
<dbReference type="PANTHER" id="PTHR15020">
    <property type="entry name" value="FLAVIN REDUCTASE-RELATED"/>
    <property type="match status" value="1"/>
</dbReference>
<dbReference type="STRING" id="1834191.A5886_000237"/>
<dbReference type="InterPro" id="IPR016040">
    <property type="entry name" value="NAD(P)-bd_dom"/>
</dbReference>
<dbReference type="OrthoDB" id="9785372at2"/>
<dbReference type="Pfam" id="PF13460">
    <property type="entry name" value="NAD_binding_10"/>
    <property type="match status" value="1"/>
</dbReference>
<evidence type="ECO:0000313" key="3">
    <source>
        <dbReference type="Proteomes" id="UP000195043"/>
    </source>
</evidence>
<evidence type="ECO:0000259" key="1">
    <source>
        <dbReference type="Pfam" id="PF13460"/>
    </source>
</evidence>
<organism evidence="2 3">
    <name type="scientific">Candidatus Enterococcus testudinis</name>
    <dbReference type="NCBI Taxonomy" id="1834191"/>
    <lineage>
        <taxon>Bacteria</taxon>
        <taxon>Bacillati</taxon>
        <taxon>Bacillota</taxon>
        <taxon>Bacilli</taxon>
        <taxon>Lactobacillales</taxon>
        <taxon>Enterococcaceae</taxon>
        <taxon>Enterococcus</taxon>
    </lineage>
</organism>
<dbReference type="AlphaFoldDB" id="A0A242A2A2"/>
<dbReference type="CDD" id="cd05243">
    <property type="entry name" value="SDR_a5"/>
    <property type="match status" value="1"/>
</dbReference>
<gene>
    <name evidence="2" type="ORF">A5886_000237</name>
</gene>
<evidence type="ECO:0000313" key="2">
    <source>
        <dbReference type="EMBL" id="OTN75167.1"/>
    </source>
</evidence>
<sequence length="216" mass="23471">MNVLFIGAYGKVGQHFADLAKAHSEINEKALIRNPDQVAFFEERGIDTVLLDIATSSVDEIAKAAEGADAIIFSAGAGGKGLDKIFTVDLDGAVKAMEAAKRADVKRFVMVSTFRNDREELLKQNSLQSYTIAKYYADEWLRSHTDLDWTIVHPGGLTDDSATGKVKVGKRNEYGTISRADVAATLMAVLENDQTIGKEFEVINGDTAIDEAIEAL</sequence>
<dbReference type="InterPro" id="IPR036291">
    <property type="entry name" value="NAD(P)-bd_dom_sf"/>
</dbReference>
<protein>
    <recommendedName>
        <fullName evidence="1">NAD(P)-binding domain-containing protein</fullName>
    </recommendedName>
</protein>
<name>A0A242A2A2_9ENTE</name>
<dbReference type="Proteomes" id="UP000195043">
    <property type="component" value="Unassembled WGS sequence"/>
</dbReference>
<dbReference type="Gene3D" id="3.40.50.720">
    <property type="entry name" value="NAD(P)-binding Rossmann-like Domain"/>
    <property type="match status" value="1"/>
</dbReference>
<proteinExistence type="predicted"/>
<dbReference type="SUPFAM" id="SSF51735">
    <property type="entry name" value="NAD(P)-binding Rossmann-fold domains"/>
    <property type="match status" value="1"/>
</dbReference>
<dbReference type="RefSeq" id="WP_086273262.1">
    <property type="nucleotide sequence ID" value="NZ_NGKU01000001.1"/>
</dbReference>